<proteinExistence type="predicted"/>
<dbReference type="PANTHER" id="PTHR43582:SF2">
    <property type="entry name" value="LINEARMYCIN RESISTANCE ATP-BINDING PROTEIN LNRL"/>
    <property type="match status" value="1"/>
</dbReference>
<evidence type="ECO:0000313" key="5">
    <source>
        <dbReference type="Proteomes" id="UP001056291"/>
    </source>
</evidence>
<reference evidence="4" key="1">
    <citation type="submission" date="2022-06" db="EMBL/GenBank/DDBJ databases">
        <title>Sneathiella actinostolidae sp. nov., isolated from a sea anemonein the Western Pacific Ocean.</title>
        <authorList>
            <person name="Wei M.J."/>
        </authorList>
    </citation>
    <scope>NUCLEOTIDE SEQUENCE</scope>
    <source>
        <strain evidence="4">PHK-P5</strain>
    </source>
</reference>
<dbReference type="Proteomes" id="UP001056291">
    <property type="component" value="Chromosome"/>
</dbReference>
<dbReference type="PROSITE" id="PS50893">
    <property type="entry name" value="ABC_TRANSPORTER_2"/>
    <property type="match status" value="1"/>
</dbReference>
<gene>
    <name evidence="4" type="ORF">NBZ79_14165</name>
</gene>
<evidence type="ECO:0000313" key="4">
    <source>
        <dbReference type="EMBL" id="USG60312.1"/>
    </source>
</evidence>
<protein>
    <submittedName>
        <fullName evidence="4">ATP-binding cassette domain-containing protein</fullName>
    </submittedName>
</protein>
<dbReference type="Pfam" id="PF00005">
    <property type="entry name" value="ABC_tran"/>
    <property type="match status" value="1"/>
</dbReference>
<evidence type="ECO:0000256" key="1">
    <source>
        <dbReference type="ARBA" id="ARBA00022741"/>
    </source>
</evidence>
<keyword evidence="5" id="KW-1185">Reference proteome</keyword>
<evidence type="ECO:0000256" key="2">
    <source>
        <dbReference type="ARBA" id="ARBA00022840"/>
    </source>
</evidence>
<dbReference type="InterPro" id="IPR027417">
    <property type="entry name" value="P-loop_NTPase"/>
</dbReference>
<dbReference type="EMBL" id="CP098747">
    <property type="protein sequence ID" value="USG60312.1"/>
    <property type="molecule type" value="Genomic_DNA"/>
</dbReference>
<dbReference type="Gene3D" id="3.40.50.300">
    <property type="entry name" value="P-loop containing nucleotide triphosphate hydrolases"/>
    <property type="match status" value="1"/>
</dbReference>
<dbReference type="InterPro" id="IPR022467">
    <property type="entry name" value="ABC_transprt_ATP-bd_su_PQQ"/>
</dbReference>
<dbReference type="PANTHER" id="PTHR43582">
    <property type="entry name" value="LINEARMYCIN RESISTANCE ATP-BINDING PROTEIN LNRL"/>
    <property type="match status" value="1"/>
</dbReference>
<keyword evidence="2 4" id="KW-0067">ATP-binding</keyword>
<dbReference type="SMART" id="SM00382">
    <property type="entry name" value="AAA"/>
    <property type="match status" value="1"/>
</dbReference>
<keyword evidence="1" id="KW-0547">Nucleotide-binding</keyword>
<dbReference type="RefSeq" id="WP_251933162.1">
    <property type="nucleotide sequence ID" value="NZ_CP098747.1"/>
</dbReference>
<dbReference type="SUPFAM" id="SSF52540">
    <property type="entry name" value="P-loop containing nucleoside triphosphate hydrolases"/>
    <property type="match status" value="1"/>
</dbReference>
<sequence>MDTGIEVNNLSYDYGPKKALDDISFSAFSGKFTALLGPNGAGKSTLYHLLTRIMKLQSGQIRIFGNDLKKSPLSAMASMGIVFQQQTLDLDLTVRQNLKYFAALHGLPAQDLENRITERLKSLDIEDRGDEKVRTLNGGHRRRAEIARALLHNPRILLLDEPTVGLDVPSRKAIVDYVHMLCRKEKLTVLWATHLVDEVMQEDDLIILHQGKICAQGNVSKLSEEHKCQSVDDLFRKLVMSGEKA</sequence>
<accession>A0ABY4VZF4</accession>
<evidence type="ECO:0000259" key="3">
    <source>
        <dbReference type="PROSITE" id="PS50893"/>
    </source>
</evidence>
<dbReference type="GO" id="GO:0005524">
    <property type="term" value="F:ATP binding"/>
    <property type="evidence" value="ECO:0007669"/>
    <property type="project" value="UniProtKB-KW"/>
</dbReference>
<feature type="domain" description="ABC transporter" evidence="3">
    <location>
        <begin position="5"/>
        <end position="235"/>
    </location>
</feature>
<dbReference type="NCBIfam" id="TIGR03864">
    <property type="entry name" value="PQQ_ABC_ATP"/>
    <property type="match status" value="1"/>
</dbReference>
<dbReference type="InterPro" id="IPR003593">
    <property type="entry name" value="AAA+_ATPase"/>
</dbReference>
<dbReference type="InterPro" id="IPR003439">
    <property type="entry name" value="ABC_transporter-like_ATP-bd"/>
</dbReference>
<organism evidence="4 5">
    <name type="scientific">Sneathiella marina</name>
    <dbReference type="NCBI Taxonomy" id="2950108"/>
    <lineage>
        <taxon>Bacteria</taxon>
        <taxon>Pseudomonadati</taxon>
        <taxon>Pseudomonadota</taxon>
        <taxon>Alphaproteobacteria</taxon>
        <taxon>Sneathiellales</taxon>
        <taxon>Sneathiellaceae</taxon>
        <taxon>Sneathiella</taxon>
    </lineage>
</organism>
<name>A0ABY4VZF4_9PROT</name>